<protein>
    <submittedName>
        <fullName evidence="3">ATPase N2B (Nucleotide (GTP) binding protein)</fullName>
    </submittedName>
</protein>
<dbReference type="Gene3D" id="3.40.50.300">
    <property type="entry name" value="P-loop containing nucleotide triphosphate hydrolases"/>
    <property type="match status" value="1"/>
</dbReference>
<dbReference type="GO" id="GO:0016887">
    <property type="term" value="F:ATP hydrolysis activity"/>
    <property type="evidence" value="ECO:0007669"/>
    <property type="project" value="InterPro"/>
</dbReference>
<evidence type="ECO:0000313" key="3">
    <source>
        <dbReference type="EMBL" id="KTD43844.1"/>
    </source>
</evidence>
<reference evidence="3 4" key="1">
    <citation type="submission" date="2015-11" db="EMBL/GenBank/DDBJ databases">
        <title>Genomic analysis of 38 Legionella species identifies large and diverse effector repertoires.</title>
        <authorList>
            <person name="Burstein D."/>
            <person name="Amaro F."/>
            <person name="Zusman T."/>
            <person name="Lifshitz Z."/>
            <person name="Cohen O."/>
            <person name="Gilbert J.A."/>
            <person name="Pupko T."/>
            <person name="Shuman H.A."/>
            <person name="Segal G."/>
        </authorList>
    </citation>
    <scope>NUCLEOTIDE SEQUENCE [LARGE SCALE GENOMIC DNA]</scope>
    <source>
        <strain evidence="3 4">Oak Ridge-10</strain>
    </source>
</reference>
<keyword evidence="2" id="KW-0067">ATP-binding</keyword>
<dbReference type="AlphaFoldDB" id="A0A0W0XHD2"/>
<name>A0A0W0XHD2_9GAMM</name>
<sequence>MTLIEHYNTALACGEIINDPVQRQMLEYFQRLVDELHAVKRSWFHYGQKKTLQGIYLYGPVGGGKTYLMDLFYQGVGIQQKSRFHFHHFMQQVDAQLRRLQGHKDPLRNIAANLAKSTRLLCLDEFFVHDIADAMILAELLQALFNHGVILVATSNTEPDNLYLNGLQRARFLPAIELIKSHCQVLALMENRDYRLGRALLEETYLYPLNDSTNQTLHRQFEAISSEVISEGKLTIQNRCIPFVKCSEHAVWFVFDVICNLPRSQLDYLEIAERFDTVFVSKIPRLTRDDTVRAILLMHFIDVMYDKGVRVIFSAEVPAEQLYTEGAIRHDFQRTLSRLEEMQSSDYLRRHTRREVSML</sequence>
<keyword evidence="1" id="KW-0547">Nucleotide-binding</keyword>
<proteinExistence type="predicted"/>
<dbReference type="Proteomes" id="UP000054858">
    <property type="component" value="Unassembled WGS sequence"/>
</dbReference>
<dbReference type="PATRIC" id="fig|29423.5.peg.407"/>
<dbReference type="GO" id="GO:0005524">
    <property type="term" value="F:ATP binding"/>
    <property type="evidence" value="ECO:0007669"/>
    <property type="project" value="UniProtKB-KW"/>
</dbReference>
<evidence type="ECO:0000313" key="4">
    <source>
        <dbReference type="Proteomes" id="UP000054858"/>
    </source>
</evidence>
<organism evidence="3 4">
    <name type="scientific">Legionella oakridgensis</name>
    <dbReference type="NCBI Taxonomy" id="29423"/>
    <lineage>
        <taxon>Bacteria</taxon>
        <taxon>Pseudomonadati</taxon>
        <taxon>Pseudomonadota</taxon>
        <taxon>Gammaproteobacteria</taxon>
        <taxon>Legionellales</taxon>
        <taxon>Legionellaceae</taxon>
        <taxon>Legionella</taxon>
    </lineage>
</organism>
<evidence type="ECO:0000256" key="1">
    <source>
        <dbReference type="ARBA" id="ARBA00022741"/>
    </source>
</evidence>
<evidence type="ECO:0000256" key="2">
    <source>
        <dbReference type="ARBA" id="ARBA00022840"/>
    </source>
</evidence>
<dbReference type="NCBIfam" id="NF040713">
    <property type="entry name" value="ZapE"/>
    <property type="match status" value="1"/>
</dbReference>
<dbReference type="GO" id="GO:0005737">
    <property type="term" value="C:cytoplasm"/>
    <property type="evidence" value="ECO:0007669"/>
    <property type="project" value="TreeGrafter"/>
</dbReference>
<dbReference type="PANTHER" id="PTHR12169:SF6">
    <property type="entry name" value="AFG1-LIKE ATPASE"/>
    <property type="match status" value="1"/>
</dbReference>
<accession>A0A0W0XHD2</accession>
<dbReference type="InterPro" id="IPR027417">
    <property type="entry name" value="P-loop_NTPase"/>
</dbReference>
<dbReference type="Pfam" id="PF03969">
    <property type="entry name" value="AFG1_ATPase"/>
    <property type="match status" value="1"/>
</dbReference>
<dbReference type="RefSeq" id="WP_035893034.1">
    <property type="nucleotide sequence ID" value="NZ_LCUA01000006.1"/>
</dbReference>
<dbReference type="EMBL" id="LNYP01000006">
    <property type="protein sequence ID" value="KTD43844.1"/>
    <property type="molecule type" value="Genomic_DNA"/>
</dbReference>
<dbReference type="SUPFAM" id="SSF52540">
    <property type="entry name" value="P-loop containing nucleoside triphosphate hydrolases"/>
    <property type="match status" value="1"/>
</dbReference>
<comment type="caution">
    <text evidence="3">The sequence shown here is derived from an EMBL/GenBank/DDBJ whole genome shotgun (WGS) entry which is preliminary data.</text>
</comment>
<dbReference type="InterPro" id="IPR005654">
    <property type="entry name" value="ATPase_AFG1-like"/>
</dbReference>
<gene>
    <name evidence="3" type="ORF">Loak_0394</name>
</gene>
<dbReference type="PANTHER" id="PTHR12169">
    <property type="entry name" value="ATPASE N2B"/>
    <property type="match status" value="1"/>
</dbReference>